<dbReference type="Proteomes" id="UP001181622">
    <property type="component" value="Unassembled WGS sequence"/>
</dbReference>
<keyword evidence="2" id="KW-1185">Reference proteome</keyword>
<name>A0ABU1DH98_9HYPH</name>
<evidence type="ECO:0000313" key="2">
    <source>
        <dbReference type="Proteomes" id="UP001181622"/>
    </source>
</evidence>
<protein>
    <submittedName>
        <fullName evidence="1">Uncharacterized protein</fullName>
    </submittedName>
</protein>
<dbReference type="EMBL" id="JADBEO010000026">
    <property type="protein sequence ID" value="MDR4307508.1"/>
    <property type="molecule type" value="Genomic_DNA"/>
</dbReference>
<proteinExistence type="predicted"/>
<organism evidence="1 2">
    <name type="scientific">Chelatococcus sambhunathii</name>
    <dbReference type="NCBI Taxonomy" id="363953"/>
    <lineage>
        <taxon>Bacteria</taxon>
        <taxon>Pseudomonadati</taxon>
        <taxon>Pseudomonadota</taxon>
        <taxon>Alphaproteobacteria</taxon>
        <taxon>Hyphomicrobiales</taxon>
        <taxon>Chelatococcaceae</taxon>
        <taxon>Chelatococcus</taxon>
    </lineage>
</organism>
<gene>
    <name evidence="1" type="ORF">IHQ68_12865</name>
</gene>
<accession>A0ABU1DH98</accession>
<reference evidence="1" key="1">
    <citation type="submission" date="2020-10" db="EMBL/GenBank/DDBJ databases">
        <authorList>
            <person name="Abbas A."/>
            <person name="Razzaq R."/>
            <person name="Waqas M."/>
            <person name="Abbas N."/>
            <person name="Nielsen T.K."/>
            <person name="Hansen L.H."/>
            <person name="Hussain S."/>
            <person name="Shahid M."/>
        </authorList>
    </citation>
    <scope>NUCLEOTIDE SEQUENCE</scope>
    <source>
        <strain evidence="1">S14</strain>
    </source>
</reference>
<sequence length="72" mass="8115">MSDSGVTEEPSAEIVEAFAKQLFRSESAADVLWDTALFERMGRSTEGLKVADEALKDDYRRRAHEMLLDPKP</sequence>
<evidence type="ECO:0000313" key="1">
    <source>
        <dbReference type="EMBL" id="MDR4307508.1"/>
    </source>
</evidence>
<dbReference type="RefSeq" id="WP_309392430.1">
    <property type="nucleotide sequence ID" value="NZ_JADBEO010000026.1"/>
</dbReference>
<comment type="caution">
    <text evidence="1">The sequence shown here is derived from an EMBL/GenBank/DDBJ whole genome shotgun (WGS) entry which is preliminary data.</text>
</comment>